<keyword evidence="1" id="KW-0472">Membrane</keyword>
<protein>
    <submittedName>
        <fullName evidence="2">Uncharacterized protein</fullName>
    </submittedName>
</protein>
<proteinExistence type="predicted"/>
<reference evidence="2 3" key="1">
    <citation type="submission" date="2019-05" db="EMBL/GenBank/DDBJ databases">
        <title>Chryseobacterium sp. isolated from King George Island, maritime Antarctica.</title>
        <authorList>
            <person name="Peng X."/>
        </authorList>
    </citation>
    <scope>NUCLEOTIDE SEQUENCE [LARGE SCALE GENOMIC DNA]</scope>
    <source>
        <strain evidence="2 3">7-3A</strain>
    </source>
</reference>
<sequence>MEDFLTIYVAAYVISLMIFYFVIKSAVKNAIKETRNVENETDRLLKSILIKLGGNLPELTKIDNDLKNDFNIKKKVLNKKMTSDRTYNAKIKELEIEFAQKEYDLKSKL</sequence>
<gene>
    <name evidence="2" type="ORF">Q73A0000_01325</name>
</gene>
<evidence type="ECO:0000256" key="1">
    <source>
        <dbReference type="SAM" id="Phobius"/>
    </source>
</evidence>
<name>A0A7M2Y6U5_9FLAO</name>
<dbReference type="Proteomes" id="UP000594195">
    <property type="component" value="Chromosome"/>
</dbReference>
<dbReference type="RefSeq" id="WP_193812294.1">
    <property type="nucleotide sequence ID" value="NZ_CP040442.1"/>
</dbReference>
<dbReference type="EMBL" id="CP040442">
    <property type="protein sequence ID" value="QOW09083.1"/>
    <property type="molecule type" value="Genomic_DNA"/>
</dbReference>
<accession>A0A7M2Y6U5</accession>
<keyword evidence="3" id="KW-1185">Reference proteome</keyword>
<evidence type="ECO:0000313" key="3">
    <source>
        <dbReference type="Proteomes" id="UP000594195"/>
    </source>
</evidence>
<organism evidence="2 3">
    <name type="scientific">Kaistella flava</name>
    <name type="common">ex Peng et al. 2021</name>
    <dbReference type="NCBI Taxonomy" id="2038776"/>
    <lineage>
        <taxon>Bacteria</taxon>
        <taxon>Pseudomonadati</taxon>
        <taxon>Bacteroidota</taxon>
        <taxon>Flavobacteriia</taxon>
        <taxon>Flavobacteriales</taxon>
        <taxon>Weeksellaceae</taxon>
        <taxon>Chryseobacterium group</taxon>
        <taxon>Kaistella</taxon>
    </lineage>
</organism>
<dbReference type="KEGG" id="kfa:Q73A0000_01325"/>
<dbReference type="AlphaFoldDB" id="A0A7M2Y6U5"/>
<keyword evidence="1" id="KW-0812">Transmembrane</keyword>
<evidence type="ECO:0000313" key="2">
    <source>
        <dbReference type="EMBL" id="QOW09083.1"/>
    </source>
</evidence>
<feature type="transmembrane region" description="Helical" evidence="1">
    <location>
        <begin position="6"/>
        <end position="23"/>
    </location>
</feature>
<keyword evidence="1" id="KW-1133">Transmembrane helix</keyword>